<evidence type="ECO:0000256" key="1">
    <source>
        <dbReference type="SAM" id="SignalP"/>
    </source>
</evidence>
<feature type="chain" id="PRO_5042880476" description="DUF7580 domain-containing protein" evidence="1">
    <location>
        <begin position="22"/>
        <end position="607"/>
    </location>
</feature>
<keyword evidence="4" id="KW-1185">Reference proteome</keyword>
<protein>
    <recommendedName>
        <fullName evidence="2">DUF7580 domain-containing protein</fullName>
    </recommendedName>
</protein>
<dbReference type="InterPro" id="IPR056002">
    <property type="entry name" value="DUF7580"/>
</dbReference>
<name>A0AAN6GYI0_9PEZI</name>
<keyword evidence="1" id="KW-0732">Signal</keyword>
<dbReference type="AlphaFoldDB" id="A0AAN6GYI0"/>
<comment type="caution">
    <text evidence="3">The sequence shown here is derived from an EMBL/GenBank/DDBJ whole genome shotgun (WGS) entry which is preliminary data.</text>
</comment>
<dbReference type="Pfam" id="PF24476">
    <property type="entry name" value="DUF7580"/>
    <property type="match status" value="1"/>
</dbReference>
<sequence>MSGLEVVIGLVLGAIPIAISACEHWRGVAEKYGRISSFEKQYRKIIEDLKDEQVIFRLQVERLLAPLVTGEIVQEGDLERLVENTQDPLWADEDITCAIMKRLGKAYENYVRVLADIESDCMRLLKSLGFDKPEVSASDQASLTTTQKLMDNTRSAFVNFNLQFEAERFAFGFNKLKHEDVIKDIHDHNEKLGTFLELTGEIATLHERSSQGVSRTAPKYLLQYWRHAERLYNMIKHAWGCQCRDVHCARLWLQHRTSPSFEFHLLMLFSLIGGAIVSSGAWQHHELKIATSKVEYTKIQLPSGPVVPTPPLAAQQSAMKRGSKTGFVHRAKVKFAGLRSPGHDSPSSTPTPTIHVSPVAHPPASLVATPAIQEIKHLCGIMSTCGVQAQNVGALKDETWDLEQQYTVFLQPNDLLPGAGVPLTCLLQKSYRPVLSRRQRYALALTIASSHLQLQSTPWISRQWTAADVFFPLDGQVAILDRPYVSAEFGDSKPSPSSRAATSTDRAFTSLGIMLLELCSRKMLEDSDCWQTLQFSDAQKTQSTYRQIVAKKWADEIEEEEGPEMASAIMWCLNESPKALEGEQWRRDLAERVILLVQNCVHHLSRN</sequence>
<evidence type="ECO:0000313" key="3">
    <source>
        <dbReference type="EMBL" id="KAK0950553.1"/>
    </source>
</evidence>
<evidence type="ECO:0000313" key="4">
    <source>
        <dbReference type="Proteomes" id="UP001175353"/>
    </source>
</evidence>
<feature type="domain" description="DUF7580" evidence="2">
    <location>
        <begin position="423"/>
        <end position="574"/>
    </location>
</feature>
<dbReference type="Proteomes" id="UP001175353">
    <property type="component" value="Unassembled WGS sequence"/>
</dbReference>
<gene>
    <name evidence="3" type="ORF">LTR91_025581</name>
</gene>
<accession>A0AAN6GYI0</accession>
<proteinExistence type="predicted"/>
<reference evidence="3" key="1">
    <citation type="submission" date="2023-06" db="EMBL/GenBank/DDBJ databases">
        <title>Black Yeasts Isolated from many extreme environments.</title>
        <authorList>
            <person name="Coleine C."/>
            <person name="Stajich J.E."/>
            <person name="Selbmann L."/>
        </authorList>
    </citation>
    <scope>NUCLEOTIDE SEQUENCE</scope>
    <source>
        <strain evidence="3">CCFEE 5200</strain>
    </source>
</reference>
<dbReference type="PANTHER" id="PTHR35186:SF4">
    <property type="entry name" value="PRION-INHIBITION AND PROPAGATION HELO DOMAIN-CONTAINING PROTEIN"/>
    <property type="match status" value="1"/>
</dbReference>
<dbReference type="PANTHER" id="PTHR35186">
    <property type="entry name" value="ANK_REP_REGION DOMAIN-CONTAINING PROTEIN"/>
    <property type="match status" value="1"/>
</dbReference>
<feature type="signal peptide" evidence="1">
    <location>
        <begin position="1"/>
        <end position="21"/>
    </location>
</feature>
<dbReference type="EMBL" id="JAUJLE010000814">
    <property type="protein sequence ID" value="KAK0950553.1"/>
    <property type="molecule type" value="Genomic_DNA"/>
</dbReference>
<organism evidence="3 4">
    <name type="scientific">Friedmanniomyces endolithicus</name>
    <dbReference type="NCBI Taxonomy" id="329885"/>
    <lineage>
        <taxon>Eukaryota</taxon>
        <taxon>Fungi</taxon>
        <taxon>Dikarya</taxon>
        <taxon>Ascomycota</taxon>
        <taxon>Pezizomycotina</taxon>
        <taxon>Dothideomycetes</taxon>
        <taxon>Dothideomycetidae</taxon>
        <taxon>Mycosphaerellales</taxon>
        <taxon>Teratosphaeriaceae</taxon>
        <taxon>Friedmanniomyces</taxon>
    </lineage>
</organism>
<evidence type="ECO:0000259" key="2">
    <source>
        <dbReference type="Pfam" id="PF24476"/>
    </source>
</evidence>